<evidence type="ECO:0000313" key="7">
    <source>
        <dbReference type="EMBL" id="MFC4125489.1"/>
    </source>
</evidence>
<dbReference type="PANTHER" id="PTHR30055:SF231">
    <property type="entry name" value="TRANSCRIPTIONAL REGULATORY PROTEIN (PROBABLY DEOR-FAMILY)-RELATED"/>
    <property type="match status" value="1"/>
</dbReference>
<keyword evidence="1" id="KW-0678">Repressor</keyword>
<dbReference type="SUPFAM" id="SSF48498">
    <property type="entry name" value="Tetracyclin repressor-like, C-terminal domain"/>
    <property type="match status" value="1"/>
</dbReference>
<evidence type="ECO:0000256" key="2">
    <source>
        <dbReference type="ARBA" id="ARBA00023015"/>
    </source>
</evidence>
<dbReference type="Proteomes" id="UP001595767">
    <property type="component" value="Unassembled WGS sequence"/>
</dbReference>
<dbReference type="Pfam" id="PF13977">
    <property type="entry name" value="TetR_C_6"/>
    <property type="match status" value="1"/>
</dbReference>
<dbReference type="PANTHER" id="PTHR30055">
    <property type="entry name" value="HTH-TYPE TRANSCRIPTIONAL REGULATOR RUTR"/>
    <property type="match status" value="1"/>
</dbReference>
<protein>
    <submittedName>
        <fullName evidence="7">TetR/AcrR family transcriptional regulator</fullName>
    </submittedName>
</protein>
<dbReference type="InterPro" id="IPR039538">
    <property type="entry name" value="BetI_C"/>
</dbReference>
<organism evidence="7 8">
    <name type="scientific">Nocardia rhizosphaerae</name>
    <dbReference type="NCBI Taxonomy" id="1691571"/>
    <lineage>
        <taxon>Bacteria</taxon>
        <taxon>Bacillati</taxon>
        <taxon>Actinomycetota</taxon>
        <taxon>Actinomycetes</taxon>
        <taxon>Mycobacteriales</taxon>
        <taxon>Nocardiaceae</taxon>
        <taxon>Nocardia</taxon>
    </lineage>
</organism>
<evidence type="ECO:0000256" key="5">
    <source>
        <dbReference type="PROSITE-ProRule" id="PRU00335"/>
    </source>
</evidence>
<dbReference type="Gene3D" id="1.10.357.10">
    <property type="entry name" value="Tetracycline Repressor, domain 2"/>
    <property type="match status" value="1"/>
</dbReference>
<dbReference type="PRINTS" id="PR00455">
    <property type="entry name" value="HTHTETR"/>
</dbReference>
<feature type="DNA-binding region" description="H-T-H motif" evidence="5">
    <location>
        <begin position="31"/>
        <end position="50"/>
    </location>
</feature>
<evidence type="ECO:0000256" key="4">
    <source>
        <dbReference type="ARBA" id="ARBA00023163"/>
    </source>
</evidence>
<dbReference type="RefSeq" id="WP_378549633.1">
    <property type="nucleotide sequence ID" value="NZ_JBHSBA010000005.1"/>
</dbReference>
<evidence type="ECO:0000313" key="8">
    <source>
        <dbReference type="Proteomes" id="UP001595767"/>
    </source>
</evidence>
<dbReference type="InterPro" id="IPR050109">
    <property type="entry name" value="HTH-type_TetR-like_transc_reg"/>
</dbReference>
<keyword evidence="4" id="KW-0804">Transcription</keyword>
<keyword evidence="2" id="KW-0805">Transcription regulation</keyword>
<dbReference type="InterPro" id="IPR036271">
    <property type="entry name" value="Tet_transcr_reg_TetR-rel_C_sf"/>
</dbReference>
<dbReference type="InterPro" id="IPR001647">
    <property type="entry name" value="HTH_TetR"/>
</dbReference>
<comment type="caution">
    <text evidence="7">The sequence shown here is derived from an EMBL/GenBank/DDBJ whole genome shotgun (WGS) entry which is preliminary data.</text>
</comment>
<dbReference type="Pfam" id="PF00440">
    <property type="entry name" value="TetR_N"/>
    <property type="match status" value="1"/>
</dbReference>
<evidence type="ECO:0000256" key="3">
    <source>
        <dbReference type="ARBA" id="ARBA00023125"/>
    </source>
</evidence>
<sequence>MPKRVDHSARRTAISDAVMRLLARDGLEAISLRHVAAEAGVSAGQVQHYFPTKDAMMEFAVGAIASRIEARIAAAGPDPDLPTVLSALLPTDAESTADSRTLIGYLAFASVRPRVAETIAANGLAFRDHIATMLPKSPDPTAAADTLLALLDGLALHVTLGQLSADRAIALLTAAIDDRSHRATP</sequence>
<keyword evidence="8" id="KW-1185">Reference proteome</keyword>
<reference evidence="8" key="1">
    <citation type="journal article" date="2019" name="Int. J. Syst. Evol. Microbiol.">
        <title>The Global Catalogue of Microorganisms (GCM) 10K type strain sequencing project: providing services to taxonomists for standard genome sequencing and annotation.</title>
        <authorList>
            <consortium name="The Broad Institute Genomics Platform"/>
            <consortium name="The Broad Institute Genome Sequencing Center for Infectious Disease"/>
            <person name="Wu L."/>
            <person name="Ma J."/>
        </authorList>
    </citation>
    <scope>NUCLEOTIDE SEQUENCE [LARGE SCALE GENOMIC DNA]</scope>
    <source>
        <strain evidence="8">CGMCC 4.7204</strain>
    </source>
</reference>
<evidence type="ECO:0000259" key="6">
    <source>
        <dbReference type="PROSITE" id="PS50977"/>
    </source>
</evidence>
<dbReference type="PROSITE" id="PS50977">
    <property type="entry name" value="HTH_TETR_2"/>
    <property type="match status" value="1"/>
</dbReference>
<evidence type="ECO:0000256" key="1">
    <source>
        <dbReference type="ARBA" id="ARBA00022491"/>
    </source>
</evidence>
<accession>A0ABV8L5I2</accession>
<proteinExistence type="predicted"/>
<name>A0ABV8L5I2_9NOCA</name>
<feature type="domain" description="HTH tetR-type" evidence="6">
    <location>
        <begin position="8"/>
        <end position="68"/>
    </location>
</feature>
<gene>
    <name evidence="7" type="ORF">ACFOW8_11170</name>
</gene>
<dbReference type="EMBL" id="JBHSBA010000005">
    <property type="protein sequence ID" value="MFC4125489.1"/>
    <property type="molecule type" value="Genomic_DNA"/>
</dbReference>
<keyword evidence="3 5" id="KW-0238">DNA-binding</keyword>
<dbReference type="SUPFAM" id="SSF46689">
    <property type="entry name" value="Homeodomain-like"/>
    <property type="match status" value="1"/>
</dbReference>
<dbReference type="InterPro" id="IPR009057">
    <property type="entry name" value="Homeodomain-like_sf"/>
</dbReference>